<evidence type="ECO:0000313" key="2">
    <source>
        <dbReference type="Proteomes" id="UP000188318"/>
    </source>
</evidence>
<name>A0A1R3RL80_ASPC5</name>
<protein>
    <submittedName>
        <fullName evidence="1">Uncharacterized protein</fullName>
    </submittedName>
</protein>
<dbReference type="Proteomes" id="UP000188318">
    <property type="component" value="Unassembled WGS sequence"/>
</dbReference>
<dbReference type="AlphaFoldDB" id="A0A1R3RL80"/>
<feature type="non-terminal residue" evidence="1">
    <location>
        <position position="1"/>
    </location>
</feature>
<reference evidence="2" key="1">
    <citation type="journal article" date="2017" name="Genome Biol.">
        <title>Comparative genomics reveals high biological diversity and specific adaptations in the industrially and medically important fungal genus Aspergillus.</title>
        <authorList>
            <person name="de Vries R.P."/>
            <person name="Riley R."/>
            <person name="Wiebenga A."/>
            <person name="Aguilar-Osorio G."/>
            <person name="Amillis S."/>
            <person name="Uchima C.A."/>
            <person name="Anderluh G."/>
            <person name="Asadollahi M."/>
            <person name="Askin M."/>
            <person name="Barry K."/>
            <person name="Battaglia E."/>
            <person name="Bayram O."/>
            <person name="Benocci T."/>
            <person name="Braus-Stromeyer S.A."/>
            <person name="Caldana C."/>
            <person name="Canovas D."/>
            <person name="Cerqueira G.C."/>
            <person name="Chen F."/>
            <person name="Chen W."/>
            <person name="Choi C."/>
            <person name="Clum A."/>
            <person name="Dos Santos R.A."/>
            <person name="Damasio A.R."/>
            <person name="Diallinas G."/>
            <person name="Emri T."/>
            <person name="Fekete E."/>
            <person name="Flipphi M."/>
            <person name="Freyberg S."/>
            <person name="Gallo A."/>
            <person name="Gournas C."/>
            <person name="Habgood R."/>
            <person name="Hainaut M."/>
            <person name="Harispe M.L."/>
            <person name="Henrissat B."/>
            <person name="Hilden K.S."/>
            <person name="Hope R."/>
            <person name="Hossain A."/>
            <person name="Karabika E."/>
            <person name="Karaffa L."/>
            <person name="Karanyi Z."/>
            <person name="Krasevec N."/>
            <person name="Kuo A."/>
            <person name="Kusch H."/>
            <person name="LaButti K."/>
            <person name="Lagendijk E.L."/>
            <person name="Lapidus A."/>
            <person name="Levasseur A."/>
            <person name="Lindquist E."/>
            <person name="Lipzen A."/>
            <person name="Logrieco A.F."/>
            <person name="MacCabe A."/>
            <person name="Maekelae M.R."/>
            <person name="Malavazi I."/>
            <person name="Melin P."/>
            <person name="Meyer V."/>
            <person name="Mielnichuk N."/>
            <person name="Miskei M."/>
            <person name="Molnar A.P."/>
            <person name="Mule G."/>
            <person name="Ngan C.Y."/>
            <person name="Orejas M."/>
            <person name="Orosz E."/>
            <person name="Ouedraogo J.P."/>
            <person name="Overkamp K.M."/>
            <person name="Park H.-S."/>
            <person name="Perrone G."/>
            <person name="Piumi F."/>
            <person name="Punt P.J."/>
            <person name="Ram A.F."/>
            <person name="Ramon A."/>
            <person name="Rauscher S."/>
            <person name="Record E."/>
            <person name="Riano-Pachon D.M."/>
            <person name="Robert V."/>
            <person name="Roehrig J."/>
            <person name="Ruller R."/>
            <person name="Salamov A."/>
            <person name="Salih N.S."/>
            <person name="Samson R.A."/>
            <person name="Sandor E."/>
            <person name="Sanguinetti M."/>
            <person name="Schuetze T."/>
            <person name="Sepcic K."/>
            <person name="Shelest E."/>
            <person name="Sherlock G."/>
            <person name="Sophianopoulou V."/>
            <person name="Squina F.M."/>
            <person name="Sun H."/>
            <person name="Susca A."/>
            <person name="Todd R.B."/>
            <person name="Tsang A."/>
            <person name="Unkles S.E."/>
            <person name="van de Wiele N."/>
            <person name="van Rossen-Uffink D."/>
            <person name="Oliveira J.V."/>
            <person name="Vesth T.C."/>
            <person name="Visser J."/>
            <person name="Yu J.-H."/>
            <person name="Zhou M."/>
            <person name="Andersen M.R."/>
            <person name="Archer D.B."/>
            <person name="Baker S.E."/>
            <person name="Benoit I."/>
            <person name="Brakhage A.A."/>
            <person name="Braus G.H."/>
            <person name="Fischer R."/>
            <person name="Frisvad J.C."/>
            <person name="Goldman G.H."/>
            <person name="Houbraken J."/>
            <person name="Oakley B."/>
            <person name="Pocsi I."/>
            <person name="Scazzocchio C."/>
            <person name="Seiboth B."/>
            <person name="vanKuyk P.A."/>
            <person name="Wortman J."/>
            <person name="Dyer P.S."/>
            <person name="Grigoriev I.V."/>
        </authorList>
    </citation>
    <scope>NUCLEOTIDE SEQUENCE [LARGE SCALE GENOMIC DNA]</scope>
    <source>
        <strain evidence="2">ITEM 5010</strain>
    </source>
</reference>
<dbReference type="VEuPathDB" id="FungiDB:ASPCADRAFT_207715"/>
<gene>
    <name evidence="1" type="ORF">ASPCADRAFT_207715</name>
</gene>
<organism evidence="1 2">
    <name type="scientific">Aspergillus carbonarius (strain ITEM 5010)</name>
    <dbReference type="NCBI Taxonomy" id="602072"/>
    <lineage>
        <taxon>Eukaryota</taxon>
        <taxon>Fungi</taxon>
        <taxon>Dikarya</taxon>
        <taxon>Ascomycota</taxon>
        <taxon>Pezizomycotina</taxon>
        <taxon>Eurotiomycetes</taxon>
        <taxon>Eurotiomycetidae</taxon>
        <taxon>Eurotiales</taxon>
        <taxon>Aspergillaceae</taxon>
        <taxon>Aspergillus</taxon>
        <taxon>Aspergillus subgen. Circumdati</taxon>
    </lineage>
</organism>
<evidence type="ECO:0000313" key="1">
    <source>
        <dbReference type="EMBL" id="OOF95236.1"/>
    </source>
</evidence>
<proteinExistence type="predicted"/>
<dbReference type="EMBL" id="KV907500">
    <property type="protein sequence ID" value="OOF95236.1"/>
    <property type="molecule type" value="Genomic_DNA"/>
</dbReference>
<keyword evidence="2" id="KW-1185">Reference proteome</keyword>
<sequence>GPWIYLKCDFVWAYGPNFPMPNEDMIIEQPFVMVVQTLLCYPVVSRLNPTTRRRLVSKGRTPAARACTLQGADRTIQGR</sequence>
<accession>A0A1R3RL80</accession>